<dbReference type="Gene3D" id="3.40.50.2300">
    <property type="match status" value="1"/>
</dbReference>
<dbReference type="AlphaFoldDB" id="A0A8J3HYP6"/>
<evidence type="ECO:0000313" key="1">
    <source>
        <dbReference type="EMBL" id="GHO46652.1"/>
    </source>
</evidence>
<evidence type="ECO:0008006" key="3">
    <source>
        <dbReference type="Google" id="ProtNLM"/>
    </source>
</evidence>
<accession>A0A8J3HYP6</accession>
<proteinExistence type="predicted"/>
<organism evidence="1 2">
    <name type="scientific">Ktedonospora formicarum</name>
    <dbReference type="NCBI Taxonomy" id="2778364"/>
    <lineage>
        <taxon>Bacteria</taxon>
        <taxon>Bacillati</taxon>
        <taxon>Chloroflexota</taxon>
        <taxon>Ktedonobacteria</taxon>
        <taxon>Ktedonobacterales</taxon>
        <taxon>Ktedonobacteraceae</taxon>
        <taxon>Ktedonospora</taxon>
    </lineage>
</organism>
<dbReference type="Proteomes" id="UP000612362">
    <property type="component" value="Unassembled WGS sequence"/>
</dbReference>
<dbReference type="SUPFAM" id="SSF52172">
    <property type="entry name" value="CheY-like"/>
    <property type="match status" value="1"/>
</dbReference>
<protein>
    <recommendedName>
        <fullName evidence="3">Response regulatory domain-containing protein</fullName>
    </recommendedName>
</protein>
<comment type="caution">
    <text evidence="1">The sequence shown here is derived from an EMBL/GenBank/DDBJ whole genome shotgun (WGS) entry which is preliminary data.</text>
</comment>
<gene>
    <name evidence="1" type="ORF">KSX_48150</name>
</gene>
<reference evidence="1" key="1">
    <citation type="submission" date="2020-10" db="EMBL/GenBank/DDBJ databases">
        <title>Taxonomic study of unclassified bacteria belonging to the class Ktedonobacteria.</title>
        <authorList>
            <person name="Yabe S."/>
            <person name="Wang C.M."/>
            <person name="Zheng Y."/>
            <person name="Sakai Y."/>
            <person name="Cavaletti L."/>
            <person name="Monciardini P."/>
            <person name="Donadio S."/>
        </authorList>
    </citation>
    <scope>NUCLEOTIDE SEQUENCE</scope>
    <source>
        <strain evidence="1">SOSP1-1</strain>
    </source>
</reference>
<dbReference type="InterPro" id="IPR011006">
    <property type="entry name" value="CheY-like_superfamily"/>
</dbReference>
<sequence length="138" mass="15499">MKKILVVGKRANDGNVADLEIPWGQELYHLCYVSDGLEALRVGRELKPDLFLINYELMSMNGIDVFDSLHNEPELAKVPAILSCVGGDEEALRYAVAARKLYVLWQQIDLLSLLRLIEMALSTRGAKRQMVLQGQRAS</sequence>
<name>A0A8J3HYP6_9CHLR</name>
<dbReference type="EMBL" id="BNJF01000002">
    <property type="protein sequence ID" value="GHO46652.1"/>
    <property type="molecule type" value="Genomic_DNA"/>
</dbReference>
<evidence type="ECO:0000313" key="2">
    <source>
        <dbReference type="Proteomes" id="UP000612362"/>
    </source>
</evidence>
<dbReference type="RefSeq" id="WP_220196020.1">
    <property type="nucleotide sequence ID" value="NZ_BNJF01000002.1"/>
</dbReference>
<keyword evidence="2" id="KW-1185">Reference proteome</keyword>